<feature type="region of interest" description="Disordered" evidence="2">
    <location>
        <begin position="1"/>
        <end position="42"/>
    </location>
</feature>
<organism evidence="3 4">
    <name type="scientific">Halteria grandinella</name>
    <dbReference type="NCBI Taxonomy" id="5974"/>
    <lineage>
        <taxon>Eukaryota</taxon>
        <taxon>Sar</taxon>
        <taxon>Alveolata</taxon>
        <taxon>Ciliophora</taxon>
        <taxon>Intramacronucleata</taxon>
        <taxon>Spirotrichea</taxon>
        <taxon>Stichotrichia</taxon>
        <taxon>Sporadotrichida</taxon>
        <taxon>Halteriidae</taxon>
        <taxon>Halteria</taxon>
    </lineage>
</organism>
<feature type="coiled-coil region" evidence="1">
    <location>
        <begin position="452"/>
        <end position="732"/>
    </location>
</feature>
<dbReference type="Proteomes" id="UP000785679">
    <property type="component" value="Unassembled WGS sequence"/>
</dbReference>
<gene>
    <name evidence="3" type="ORF">FGO68_gene9292</name>
</gene>
<feature type="coiled-coil region" evidence="1">
    <location>
        <begin position="284"/>
        <end position="388"/>
    </location>
</feature>
<keyword evidence="4" id="KW-1185">Reference proteome</keyword>
<dbReference type="InterPro" id="IPR037386">
    <property type="entry name" value="CCDC40"/>
</dbReference>
<keyword evidence="1" id="KW-0175">Coiled coil</keyword>
<dbReference type="PANTHER" id="PTHR16275">
    <property type="entry name" value="COILED-COIL DOMAIN-CONTAINING PROTEIN 40"/>
    <property type="match status" value="1"/>
</dbReference>
<reference evidence="3" key="1">
    <citation type="submission" date="2019-06" db="EMBL/GenBank/DDBJ databases">
        <authorList>
            <person name="Zheng W."/>
        </authorList>
    </citation>
    <scope>NUCLEOTIDE SEQUENCE</scope>
    <source>
        <strain evidence="3">QDHG01</strain>
    </source>
</reference>
<proteinExistence type="predicted"/>
<feature type="coiled-coil region" evidence="1">
    <location>
        <begin position="790"/>
        <end position="820"/>
    </location>
</feature>
<evidence type="ECO:0000313" key="4">
    <source>
        <dbReference type="Proteomes" id="UP000785679"/>
    </source>
</evidence>
<dbReference type="OrthoDB" id="188741at2759"/>
<feature type="coiled-coil region" evidence="1">
    <location>
        <begin position="67"/>
        <end position="101"/>
    </location>
</feature>
<name>A0A8J8P2T5_HALGN</name>
<evidence type="ECO:0000256" key="1">
    <source>
        <dbReference type="SAM" id="Coils"/>
    </source>
</evidence>
<dbReference type="AlphaFoldDB" id="A0A8J8P2T5"/>
<accession>A0A8J8P2T5</accession>
<sequence>MDNNDGNDYGNEDYDPNAANNNGDDGNGDNNGGGNDENVDQYFDDAGDIGYLPADHPLMQRLQNALTKQLTDEHERVDLKLREKEEEVRKIKKRREEVGVQLYGVQHQLAKMQTTFERTHDNYNIVQKYRVDAEKQLEILQKQYEARKEEADEQLKRVLKAQEELNQLNRTLKQVEDYNEVMKSEIAVTRRTTYRAEENVVNLEKSKKKQDLLIDSMNEEIKRLNEQKTLYQAQLISQKEETAAARNTLKEAAIEIEKIVMSKKTLLEDWQKSLFGMQQRDKALQAIKELIKQKNDEILQVESEITGVRNETRREQEISEKLHEKLTKCKGEQDFLKARRDEIEADKKRLQEQYVMLKTSLASTEDESARMEVERTNAEEKMTILEKSVMQLHTKTKAIRDDIINHASQQKTIEKSSANLIKQTKVAYETISKKEVEIEDIANEISRVRIDNLNTESQNDLLKKKLEDLINELKDKERDVEKFEGEIKQQHIKIAKKQHKVDRLNRQLDELKKKNGEDENAGPLEAKKNNIEKEINEKEEEITQVQKEWIANQTELIEQQNTLSNLTRDCDDLRTQKTILEQKKMRLNNSVQGHEKEIRALEVALKNLDFEMNKLNDLYYKNTAQQTKMTNDNFNIENEFKQKLKELENESIKLESHISTLKEEKADILAEIVEAERQILLWERKIQLEREMQDALDPNIGQSEIVAMKKEIHRMELRYEQLRKKQEQMIKDMERAVFKRETIQLKYLPKVEKKNAQDKSSQGKLSRQIANLKQTLRHTTENTMQLDTTIEQRFKELEQVNDEIEQARNDSNQYEEMNQKGTVEMLANRMERAKGTFDLLKFQAISKRYDELATIQVNYERRSSNQGPRRCPHTKCNCGRSPGLNPQGKPSIRRDLLACDRLVIYFDYVNELQTKQSSTIAWGRVLSLRGIGARRVRLGRVLRRLLLVDDWCTDWHVGNTYSR</sequence>
<dbReference type="Pfam" id="PF08647">
    <property type="entry name" value="BRE1"/>
    <property type="match status" value="1"/>
</dbReference>
<evidence type="ECO:0000313" key="3">
    <source>
        <dbReference type="EMBL" id="TNV85888.1"/>
    </source>
</evidence>
<feature type="coiled-coil region" evidence="1">
    <location>
        <begin position="130"/>
        <end position="241"/>
    </location>
</feature>
<dbReference type="GO" id="GO:0035082">
    <property type="term" value="P:axoneme assembly"/>
    <property type="evidence" value="ECO:0007669"/>
    <property type="project" value="InterPro"/>
</dbReference>
<dbReference type="GO" id="GO:0005737">
    <property type="term" value="C:cytoplasm"/>
    <property type="evidence" value="ECO:0007669"/>
    <property type="project" value="TreeGrafter"/>
</dbReference>
<dbReference type="PANTHER" id="PTHR16275:SF8">
    <property type="entry name" value="COILED-COIL DOMAIN-CONTAINING PROTEIN 40"/>
    <property type="match status" value="1"/>
</dbReference>
<comment type="caution">
    <text evidence="3">The sequence shown here is derived from an EMBL/GenBank/DDBJ whole genome shotgun (WGS) entry which is preliminary data.</text>
</comment>
<evidence type="ECO:0000256" key="2">
    <source>
        <dbReference type="SAM" id="MobiDB-lite"/>
    </source>
</evidence>
<dbReference type="EMBL" id="RRYP01001491">
    <property type="protein sequence ID" value="TNV85888.1"/>
    <property type="molecule type" value="Genomic_DNA"/>
</dbReference>
<protein>
    <recommendedName>
        <fullName evidence="5">Coiled-coil domain-containing protein 40</fullName>
    </recommendedName>
</protein>
<evidence type="ECO:0008006" key="5">
    <source>
        <dbReference type="Google" id="ProtNLM"/>
    </source>
</evidence>